<dbReference type="EMBL" id="OCNJ01000002">
    <property type="protein sequence ID" value="SOD92293.1"/>
    <property type="molecule type" value="Genomic_DNA"/>
</dbReference>
<keyword evidence="3" id="KW-1185">Reference proteome</keyword>
<proteinExistence type="predicted"/>
<dbReference type="RefSeq" id="WP_097278114.1">
    <property type="nucleotide sequence ID" value="NZ_OCNJ01000002.1"/>
</dbReference>
<sequence length="162" mass="17938">MAYAAPRPKPNKRDVVLHERLQEAYDDGRLIVHTDFMRLNRTDSPVFSPWINVVPLLALLLLALILLFVAGLLVGTVALVFAVLVYVLAIRPWTANTVHKRALALMMSDAGSWMRLWAFGGIVLQLSANPRIGVAAPDGDWRAFASRYFAEKPSTDRGLSIA</sequence>
<gene>
    <name evidence="2" type="ORF">SAMN05421508_102361</name>
</gene>
<keyword evidence="1" id="KW-0812">Transmembrane</keyword>
<keyword evidence="1" id="KW-1133">Transmembrane helix</keyword>
<protein>
    <submittedName>
        <fullName evidence="2">Uncharacterized protein</fullName>
    </submittedName>
</protein>
<name>A0A286G9R8_9PROT</name>
<evidence type="ECO:0000313" key="2">
    <source>
        <dbReference type="EMBL" id="SOD92293.1"/>
    </source>
</evidence>
<keyword evidence="1" id="KW-0472">Membrane</keyword>
<reference evidence="2 3" key="1">
    <citation type="submission" date="2017-09" db="EMBL/GenBank/DDBJ databases">
        <authorList>
            <person name="Ehlers B."/>
            <person name="Leendertz F.H."/>
        </authorList>
    </citation>
    <scope>NUCLEOTIDE SEQUENCE [LARGE SCALE GENOMIC DNA]</scope>
    <source>
        <strain evidence="2 3">USBA 140</strain>
    </source>
</reference>
<dbReference type="Proteomes" id="UP000219621">
    <property type="component" value="Unassembled WGS sequence"/>
</dbReference>
<evidence type="ECO:0000256" key="1">
    <source>
        <dbReference type="SAM" id="Phobius"/>
    </source>
</evidence>
<feature type="transmembrane region" description="Helical" evidence="1">
    <location>
        <begin position="57"/>
        <end position="90"/>
    </location>
</feature>
<dbReference type="AlphaFoldDB" id="A0A286G9R8"/>
<organism evidence="2 3">
    <name type="scientific">Caenispirillum bisanense</name>
    <dbReference type="NCBI Taxonomy" id="414052"/>
    <lineage>
        <taxon>Bacteria</taxon>
        <taxon>Pseudomonadati</taxon>
        <taxon>Pseudomonadota</taxon>
        <taxon>Alphaproteobacteria</taxon>
        <taxon>Rhodospirillales</taxon>
        <taxon>Novispirillaceae</taxon>
        <taxon>Caenispirillum</taxon>
    </lineage>
</organism>
<accession>A0A286G9R8</accession>
<dbReference type="OrthoDB" id="7349370at2"/>
<evidence type="ECO:0000313" key="3">
    <source>
        <dbReference type="Proteomes" id="UP000219621"/>
    </source>
</evidence>